<dbReference type="EMBL" id="JBHUMM010000025">
    <property type="protein sequence ID" value="MFD2672158.1"/>
    <property type="molecule type" value="Genomic_DNA"/>
</dbReference>
<proteinExistence type="predicted"/>
<sequence>MKLFRKETKQITVHNTVFQYVVNETPNNESVSLKIYSSKTSYFEVLFSWEGNYRINLHRPNTCAKIIKYSIEHGWDYSQGNNKIKVEQGDFLIAKLGLDK</sequence>
<evidence type="ECO:0000313" key="1">
    <source>
        <dbReference type="EMBL" id="MFD2672158.1"/>
    </source>
</evidence>
<evidence type="ECO:0008006" key="3">
    <source>
        <dbReference type="Google" id="ProtNLM"/>
    </source>
</evidence>
<dbReference type="Proteomes" id="UP001597497">
    <property type="component" value="Unassembled WGS sequence"/>
</dbReference>
<gene>
    <name evidence="1" type="ORF">ACFSUC_11150</name>
</gene>
<keyword evidence="2" id="KW-1185">Reference proteome</keyword>
<accession>A0ABW5RAX2</accession>
<dbReference type="RefSeq" id="WP_379929679.1">
    <property type="nucleotide sequence ID" value="NZ_JBHUMM010000025.1"/>
</dbReference>
<evidence type="ECO:0000313" key="2">
    <source>
        <dbReference type="Proteomes" id="UP001597497"/>
    </source>
</evidence>
<name>A0ABW5RAX2_9BACL</name>
<organism evidence="1 2">
    <name type="scientific">Marinicrinis sediminis</name>
    <dbReference type="NCBI Taxonomy" id="1652465"/>
    <lineage>
        <taxon>Bacteria</taxon>
        <taxon>Bacillati</taxon>
        <taxon>Bacillota</taxon>
        <taxon>Bacilli</taxon>
        <taxon>Bacillales</taxon>
        <taxon>Paenibacillaceae</taxon>
    </lineage>
</organism>
<protein>
    <recommendedName>
        <fullName evidence="3">DUF2442 domain-containing protein</fullName>
    </recommendedName>
</protein>
<reference evidence="2" key="1">
    <citation type="journal article" date="2019" name="Int. J. Syst. Evol. Microbiol.">
        <title>The Global Catalogue of Microorganisms (GCM) 10K type strain sequencing project: providing services to taxonomists for standard genome sequencing and annotation.</title>
        <authorList>
            <consortium name="The Broad Institute Genomics Platform"/>
            <consortium name="The Broad Institute Genome Sequencing Center for Infectious Disease"/>
            <person name="Wu L."/>
            <person name="Ma J."/>
        </authorList>
    </citation>
    <scope>NUCLEOTIDE SEQUENCE [LARGE SCALE GENOMIC DNA]</scope>
    <source>
        <strain evidence="2">KCTC 33676</strain>
    </source>
</reference>
<comment type="caution">
    <text evidence="1">The sequence shown here is derived from an EMBL/GenBank/DDBJ whole genome shotgun (WGS) entry which is preliminary data.</text>
</comment>